<dbReference type="SMART" id="SM00220">
    <property type="entry name" value="S_TKc"/>
    <property type="match status" value="3"/>
</dbReference>
<dbReference type="PANTHER" id="PTHR27002:SF892">
    <property type="entry name" value="OS07G0487300 PROTEIN"/>
    <property type="match status" value="1"/>
</dbReference>
<dbReference type="InterPro" id="IPR017441">
    <property type="entry name" value="Protein_kinase_ATP_BS"/>
</dbReference>
<evidence type="ECO:0000256" key="12">
    <source>
        <dbReference type="ARBA" id="ARBA00023136"/>
    </source>
</evidence>
<dbReference type="GO" id="GO:0005524">
    <property type="term" value="F:ATP binding"/>
    <property type="evidence" value="ECO:0007669"/>
    <property type="project" value="UniProtKB-UniRule"/>
</dbReference>
<reference evidence="23" key="1">
    <citation type="submission" date="2013-06" db="EMBL/GenBank/DDBJ databases">
        <authorList>
            <person name="Zhao Q."/>
        </authorList>
    </citation>
    <scope>NUCLEOTIDE SEQUENCE</scope>
    <source>
        <strain evidence="23">cv. W1943</strain>
    </source>
</reference>
<dbReference type="PROSITE" id="PS00107">
    <property type="entry name" value="PROTEIN_KINASE_ATP"/>
    <property type="match status" value="1"/>
</dbReference>
<evidence type="ECO:0000256" key="2">
    <source>
        <dbReference type="ARBA" id="ARBA00012513"/>
    </source>
</evidence>
<dbReference type="InterPro" id="IPR002902">
    <property type="entry name" value="GNK2"/>
</dbReference>
<dbReference type="eggNOG" id="ENOG502QWDY">
    <property type="taxonomic scope" value="Eukaryota"/>
</dbReference>
<dbReference type="PANTHER" id="PTHR27002">
    <property type="entry name" value="RECEPTOR-LIKE SERINE/THREONINE-PROTEIN KINASE SD1-8"/>
    <property type="match status" value="1"/>
</dbReference>
<dbReference type="STRING" id="4529.A0A0E0Q9C0"/>
<keyword evidence="23" id="KW-1185">Reference proteome</keyword>
<feature type="domain" description="Gnk2-homologous" evidence="21">
    <location>
        <begin position="677"/>
        <end position="789"/>
    </location>
</feature>
<evidence type="ECO:0000256" key="6">
    <source>
        <dbReference type="ARBA" id="ARBA00022729"/>
    </source>
</evidence>
<evidence type="ECO:0000256" key="16">
    <source>
        <dbReference type="ARBA" id="ARBA00048679"/>
    </source>
</evidence>
<evidence type="ECO:0000259" key="21">
    <source>
        <dbReference type="PROSITE" id="PS51473"/>
    </source>
</evidence>
<organism evidence="22 23">
    <name type="scientific">Oryza rufipogon</name>
    <name type="common">Brownbeard rice</name>
    <name type="synonym">Asian wild rice</name>
    <dbReference type="NCBI Taxonomy" id="4529"/>
    <lineage>
        <taxon>Eukaryota</taxon>
        <taxon>Viridiplantae</taxon>
        <taxon>Streptophyta</taxon>
        <taxon>Embryophyta</taxon>
        <taxon>Tracheophyta</taxon>
        <taxon>Spermatophyta</taxon>
        <taxon>Magnoliopsida</taxon>
        <taxon>Liliopsida</taxon>
        <taxon>Poales</taxon>
        <taxon>Poaceae</taxon>
        <taxon>BOP clade</taxon>
        <taxon>Oryzoideae</taxon>
        <taxon>Oryzeae</taxon>
        <taxon>Oryzinae</taxon>
        <taxon>Oryza</taxon>
    </lineage>
</organism>
<dbReference type="CDD" id="cd14066">
    <property type="entry name" value="STKc_IRAK"/>
    <property type="match status" value="2"/>
</dbReference>
<dbReference type="InterPro" id="IPR011009">
    <property type="entry name" value="Kinase-like_dom_sf"/>
</dbReference>
<comment type="subcellular location">
    <subcellularLocation>
        <location evidence="1">Membrane</location>
        <topology evidence="1">Single-pass membrane protein</topology>
    </subcellularLocation>
</comment>
<feature type="domain" description="Protein kinase" evidence="20">
    <location>
        <begin position="338"/>
        <end position="644"/>
    </location>
</feature>
<evidence type="ECO:0000256" key="15">
    <source>
        <dbReference type="ARBA" id="ARBA00047899"/>
    </source>
</evidence>
<keyword evidence="3" id="KW-0723">Serine/threonine-protein kinase</keyword>
<dbReference type="OMA" id="QPAYSHI"/>
<dbReference type="FunFam" id="1.10.510.10:FF:000060">
    <property type="entry name" value="G-type lectin S-receptor-like serine/threonine-protein kinase"/>
    <property type="match status" value="2"/>
</dbReference>
<feature type="domain" description="Protein kinase" evidence="20">
    <location>
        <begin position="1605"/>
        <end position="1883"/>
    </location>
</feature>
<dbReference type="EnsemblPlants" id="ORUFI07G17830.2">
    <property type="protein sequence ID" value="ORUFI07G17830.2"/>
    <property type="gene ID" value="ORUFI07G17830"/>
</dbReference>
<dbReference type="CDD" id="cd23509">
    <property type="entry name" value="Gnk2-like"/>
    <property type="match status" value="5"/>
</dbReference>
<feature type="domain" description="Gnk2-homologous" evidence="21">
    <location>
        <begin position="18"/>
        <end position="126"/>
    </location>
</feature>
<reference evidence="22" key="2">
    <citation type="submission" date="2015-06" db="UniProtKB">
        <authorList>
            <consortium name="EnsemblPlants"/>
        </authorList>
    </citation>
    <scope>IDENTIFICATION</scope>
</reference>
<dbReference type="PROSITE" id="PS51473">
    <property type="entry name" value="GNK2"/>
    <property type="match status" value="6"/>
</dbReference>
<dbReference type="FunFam" id="3.30.200.20:FF:000217">
    <property type="entry name" value="probable LRR receptor-like serine/threonine-protein kinase At1g53430"/>
    <property type="match status" value="1"/>
</dbReference>
<feature type="signal peptide" evidence="19">
    <location>
        <begin position="1"/>
        <end position="19"/>
    </location>
</feature>
<evidence type="ECO:0000256" key="11">
    <source>
        <dbReference type="ARBA" id="ARBA00022989"/>
    </source>
</evidence>
<dbReference type="InterPro" id="IPR001245">
    <property type="entry name" value="Ser-Thr/Tyr_kinase_cat_dom"/>
</dbReference>
<evidence type="ECO:0000256" key="19">
    <source>
        <dbReference type="SAM" id="SignalP"/>
    </source>
</evidence>
<evidence type="ECO:0000256" key="7">
    <source>
        <dbReference type="ARBA" id="ARBA00022737"/>
    </source>
</evidence>
<evidence type="ECO:0000256" key="3">
    <source>
        <dbReference type="ARBA" id="ARBA00022527"/>
    </source>
</evidence>
<accession>A0A0E0Q9C0</accession>
<dbReference type="Pfam" id="PF01657">
    <property type="entry name" value="Stress-antifung"/>
    <property type="match status" value="5"/>
</dbReference>
<comment type="catalytic activity">
    <reaction evidence="16">
        <text>L-seryl-[protein] + ATP = O-phospho-L-seryl-[protein] + ADP + H(+)</text>
        <dbReference type="Rhea" id="RHEA:17989"/>
        <dbReference type="Rhea" id="RHEA-COMP:9863"/>
        <dbReference type="Rhea" id="RHEA-COMP:11604"/>
        <dbReference type="ChEBI" id="CHEBI:15378"/>
        <dbReference type="ChEBI" id="CHEBI:29999"/>
        <dbReference type="ChEBI" id="CHEBI:30616"/>
        <dbReference type="ChEBI" id="CHEBI:83421"/>
        <dbReference type="ChEBI" id="CHEBI:456216"/>
        <dbReference type="EC" id="2.7.11.1"/>
    </reaction>
</comment>
<evidence type="ECO:0000256" key="17">
    <source>
        <dbReference type="PROSITE-ProRule" id="PRU10141"/>
    </source>
</evidence>
<feature type="domain" description="Gnk2-homologous" evidence="21">
    <location>
        <begin position="1311"/>
        <end position="1418"/>
    </location>
</feature>
<dbReference type="InterPro" id="IPR008271">
    <property type="entry name" value="Ser/Thr_kinase_AS"/>
</dbReference>
<keyword evidence="10 17" id="KW-0067">ATP-binding</keyword>
<sequence>MLAALLILLLSSPPSPAAGDRWFCGNATTYTPNSAYTSNRDSLAASLIAGATKLHSATGAAGAPGSRPRRRGRRQGLRRHTAAADCGGRLREAFAGIVNGTSVCALRRDVALYDELYHLRFSDHDFLSAFSNSPEWVDVTNLNTAPAADAERFEEVVGELLGSLADAAARRPERYAAGDAPWPSRERDRTVRTVYGLAQCTRDMPPERCRSCLDGVVAERRRKIGGGTMGGAIHGVRCSLRYETDTQAKEGTCNLDHCYCLLSFHHLHTPVFLFPKHKKKTKKSYMQELMKDVHLVKINLMEQTTDMDEVMRLWKIEDAGSEFSLYDFSQLADATDNFSANNILGEGGFGPVYKGLFPDGQELAIKKLGAQSRQGLVEFKNEIQLVAKLQHKNLVRLLGCCVHEEQKILIYEYLPNKSLDHFIFGMFYSLAIDKNCIYSHPIRRTSLNWKTRRKIVEGIAQGLLYLHKHSRLRIIHRDLKASNILLDSELNPKISDFGMARIFPSDASRAKASRLVGTFGYMAPEYASEGLISIKSDVFSFGVLLLEIMSGTRSAGFQHYGEFQNLLEYAWGMWKDGRWCDFIDQSFGDEYEPGEMMKCLVVALMCVQEKSAERPTMSDVVAMLSSDDIPLTEPKQPAYSHIRLDVSVDVDVSCSRNDITITLTDVLFISCPAPSVGQELCSDYNGAIYMPNSTYKSNLISLAATLIANATELHSATGMAGTGLDKVYGAVSCRGDSDGSDCRKHLTEALDAAINSKNSNSYSPKAMTKKVTYYYNQDQARIHFSNQDFISSFTNVPECTVNTNLNAVTASVAKQFEDLVTKVLRALTDAAVSRPERYAVGKQRFEETGQTVYGLVQCMQGMPSEQCMNCLDGIISGRQSKISTTQMGAAILGVWCTLRYETDTQFFTDTKMLLLDVLKKKQALSKLRRLSLAIKTVIYLWRTEGTNSDFFLYDFSQLKEATNNFSNDNKLGQGGFGTGQLSSGLKIAVKRLETCSLQGLLEFQNETQLIAKLQHKNLVKLLGCCTQGDQEKILVYEYMENKSLDYFIFSNVKGAQLNWSKRLHIIDGIGQGLLYLHNFSRLCVVHRDLKASNILLDSTMNPKISDFGMARIFYSNMAESNTTRIVGTHGYIPPEYAFEGVCSIKSDVFSFGVLILEIVSGKRTAHFYQHNGKLYNLISFAWQLWRDGKWGDLIYYPPGNKHQEIERCIHVALLCVQESAEFRPAMERVVTMLNTKNVSLPMPMQPAYFNVNPSEEEVSSCNITVSITLESHVPYASQFHKLPAEEKASNMQMLIVSLLMLLLSTPNLLVAKQLPFCSNANTITHMPEGTYKTNLLQLAKNLITNVNQTQLHSANGTAGAAGPDTVYGAVLCRGDSSAESCATRLQRVLDTASINGTSGDDSGYFQNQKNVTLYDHDFQALLSFSDKDFISSFSNAPECTVSAYLNPPPDADRAQFSQLFSELMEKIAAAVVSRRPVNYLTGRGWFDLKSQTVYALAQCTDGMPPENCRSCLDGIIDEGKKMVGGGLTGGAVLGMRCSLWYQTDVKFFAGDPEVSLHMPTQQARFELRLLSMAVQNVINLWRIEEGNSGFSLYDFSQIKEATQNFSRENKLGQGGFGAVYKGLLPGGLEVAVKRLSACSVQGLLEFKNEIQLIAKLQHKNLVKLLGCCIEGEHEKMLVYEYLQNRSLDVFIFDFVKGAQLTWSKRLRIIDGIAQGILYLHNHSRVCVVHRDLKASNILLDSDMTPKISDFGMARIFGSNMIESNTTRIVGTHGYISPEYAFDGVCSIKSDVFSFGVLVLEIISGKRTAGFYPYDGKLCNLISYAWQLWRSGQGHELVCCRIGNNHKVIQRCIQVALLCVQERADDRPSIDQVVTMLNSEEMTLPKPNQPAYFYVRSSGSDDSSCNNSISITLARQTVRQWTVISINMDGRVSGRAAIFKSNKQTTLARSQLPSVFG</sequence>
<dbReference type="PROSITE" id="PS00108">
    <property type="entry name" value="PROTEIN_KINASE_ST"/>
    <property type="match status" value="3"/>
</dbReference>
<comment type="catalytic activity">
    <reaction evidence="15">
        <text>L-threonyl-[protein] + ATP = O-phospho-L-threonyl-[protein] + ADP + H(+)</text>
        <dbReference type="Rhea" id="RHEA:46608"/>
        <dbReference type="Rhea" id="RHEA-COMP:11060"/>
        <dbReference type="Rhea" id="RHEA-COMP:11605"/>
        <dbReference type="ChEBI" id="CHEBI:15378"/>
        <dbReference type="ChEBI" id="CHEBI:30013"/>
        <dbReference type="ChEBI" id="CHEBI:30616"/>
        <dbReference type="ChEBI" id="CHEBI:61977"/>
        <dbReference type="ChEBI" id="CHEBI:456216"/>
        <dbReference type="EC" id="2.7.11.1"/>
    </reaction>
</comment>
<dbReference type="InterPro" id="IPR038408">
    <property type="entry name" value="GNK2_sf"/>
</dbReference>
<feature type="domain" description="Gnk2-homologous" evidence="21">
    <location>
        <begin position="135"/>
        <end position="247"/>
    </location>
</feature>
<keyword evidence="12" id="KW-0472">Membrane</keyword>
<feature type="domain" description="Gnk2-homologous" evidence="21">
    <location>
        <begin position="798"/>
        <end position="905"/>
    </location>
</feature>
<evidence type="ECO:0000256" key="1">
    <source>
        <dbReference type="ARBA" id="ARBA00004167"/>
    </source>
</evidence>
<keyword evidence="8 17" id="KW-0547">Nucleotide-binding</keyword>
<dbReference type="GO" id="GO:0004674">
    <property type="term" value="F:protein serine/threonine kinase activity"/>
    <property type="evidence" value="ECO:0007669"/>
    <property type="project" value="UniProtKB-KW"/>
</dbReference>
<protein>
    <recommendedName>
        <fullName evidence="2">non-specific serine/threonine protein kinase</fullName>
        <ecNumber evidence="2">2.7.11.1</ecNumber>
    </recommendedName>
</protein>
<evidence type="ECO:0000256" key="13">
    <source>
        <dbReference type="ARBA" id="ARBA00023157"/>
    </source>
</evidence>
<evidence type="ECO:0000259" key="20">
    <source>
        <dbReference type="PROSITE" id="PS50011"/>
    </source>
</evidence>
<keyword evidence="5" id="KW-0812">Transmembrane</keyword>
<feature type="region of interest" description="Disordered" evidence="18">
    <location>
        <begin position="56"/>
        <end position="81"/>
    </location>
</feature>
<keyword evidence="4" id="KW-0808">Transferase</keyword>
<dbReference type="FunFam" id="1.10.510.10:FF:000784">
    <property type="entry name" value="Os07g0534300 protein"/>
    <property type="match status" value="1"/>
</dbReference>
<evidence type="ECO:0000256" key="8">
    <source>
        <dbReference type="ARBA" id="ARBA00022741"/>
    </source>
</evidence>
<dbReference type="SUPFAM" id="SSF56112">
    <property type="entry name" value="Protein kinase-like (PK-like)"/>
    <property type="match status" value="3"/>
</dbReference>
<keyword evidence="6 19" id="KW-0732">Signal</keyword>
<feature type="domain" description="Protein kinase" evidence="20">
    <location>
        <begin position="965"/>
        <end position="1240"/>
    </location>
</feature>
<feature type="chain" id="PRO_5002370961" description="non-specific serine/threonine protein kinase" evidence="19">
    <location>
        <begin position="20"/>
        <end position="1956"/>
    </location>
</feature>
<dbReference type="Proteomes" id="UP000008022">
    <property type="component" value="Unassembled WGS sequence"/>
</dbReference>
<dbReference type="Gene3D" id="3.30.430.20">
    <property type="entry name" value="Gnk2 domain, C-X8-C-X2-C motif"/>
    <property type="match status" value="5"/>
</dbReference>
<feature type="compositionally biased region" description="Basic residues" evidence="18">
    <location>
        <begin position="67"/>
        <end position="81"/>
    </location>
</feature>
<evidence type="ECO:0000256" key="14">
    <source>
        <dbReference type="ARBA" id="ARBA00023180"/>
    </source>
</evidence>
<keyword evidence="7" id="KW-0677">Repeat</keyword>
<dbReference type="FunFam" id="3.30.200.20:FF:000195">
    <property type="entry name" value="G-type lectin S-receptor-like serine/threonine-protein kinase"/>
    <property type="match status" value="2"/>
</dbReference>
<name>A0A0E0Q9C0_ORYRU</name>
<dbReference type="PROSITE" id="PS50011">
    <property type="entry name" value="PROTEIN_KINASE_DOM"/>
    <property type="match status" value="3"/>
</dbReference>
<keyword evidence="14" id="KW-0325">Glycoprotein</keyword>
<dbReference type="EC" id="2.7.11.1" evidence="2"/>
<proteinExistence type="predicted"/>
<dbReference type="Pfam" id="PF07714">
    <property type="entry name" value="PK_Tyr_Ser-Thr"/>
    <property type="match status" value="3"/>
</dbReference>
<feature type="compositionally biased region" description="Low complexity" evidence="18">
    <location>
        <begin position="56"/>
        <end position="66"/>
    </location>
</feature>
<keyword evidence="13" id="KW-1015">Disulfide bond</keyword>
<evidence type="ECO:0000256" key="10">
    <source>
        <dbReference type="ARBA" id="ARBA00022840"/>
    </source>
</evidence>
<keyword evidence="11" id="KW-1133">Transmembrane helix</keyword>
<evidence type="ECO:0000313" key="22">
    <source>
        <dbReference type="EnsemblPlants" id="ORUFI07G17830.2"/>
    </source>
</evidence>
<dbReference type="Gramene" id="ORUFI07G17830.2">
    <property type="protein sequence ID" value="ORUFI07G17830.2"/>
    <property type="gene ID" value="ORUFI07G17830"/>
</dbReference>
<evidence type="ECO:0000313" key="23">
    <source>
        <dbReference type="Proteomes" id="UP000008022"/>
    </source>
</evidence>
<feature type="binding site" evidence="17">
    <location>
        <position position="1633"/>
    </location>
    <ligand>
        <name>ATP</name>
        <dbReference type="ChEBI" id="CHEBI:30616"/>
    </ligand>
</feature>
<dbReference type="Gene3D" id="3.30.200.20">
    <property type="entry name" value="Phosphorylase Kinase, domain 1"/>
    <property type="match status" value="3"/>
</dbReference>
<evidence type="ECO:0000256" key="9">
    <source>
        <dbReference type="ARBA" id="ARBA00022777"/>
    </source>
</evidence>
<dbReference type="Gene3D" id="1.10.510.10">
    <property type="entry name" value="Transferase(Phosphotransferase) domain 1"/>
    <property type="match status" value="3"/>
</dbReference>
<feature type="domain" description="Gnk2-homologous" evidence="21">
    <location>
        <begin position="1438"/>
        <end position="1546"/>
    </location>
</feature>
<dbReference type="InterPro" id="IPR000719">
    <property type="entry name" value="Prot_kinase_dom"/>
</dbReference>
<evidence type="ECO:0000256" key="4">
    <source>
        <dbReference type="ARBA" id="ARBA00022679"/>
    </source>
</evidence>
<evidence type="ECO:0000256" key="18">
    <source>
        <dbReference type="SAM" id="MobiDB-lite"/>
    </source>
</evidence>
<keyword evidence="9" id="KW-0418">Kinase</keyword>
<dbReference type="GO" id="GO:0005886">
    <property type="term" value="C:plasma membrane"/>
    <property type="evidence" value="ECO:0007669"/>
    <property type="project" value="TreeGrafter"/>
</dbReference>
<dbReference type="FunFam" id="3.30.430.20:FF:000016">
    <property type="entry name" value="Cysteine-rich receptor-like protein kinase 10"/>
    <property type="match status" value="1"/>
</dbReference>
<evidence type="ECO:0000256" key="5">
    <source>
        <dbReference type="ARBA" id="ARBA00022692"/>
    </source>
</evidence>